<dbReference type="GO" id="GO:0030170">
    <property type="term" value="F:pyridoxal phosphate binding"/>
    <property type="evidence" value="ECO:0007669"/>
    <property type="project" value="TreeGrafter"/>
</dbReference>
<dbReference type="InterPro" id="IPR006311">
    <property type="entry name" value="TAT_signal"/>
</dbReference>
<dbReference type="PROSITE" id="PS51318">
    <property type="entry name" value="TAT"/>
    <property type="match status" value="1"/>
</dbReference>
<evidence type="ECO:0008006" key="6">
    <source>
        <dbReference type="Google" id="ProtNLM"/>
    </source>
</evidence>
<dbReference type="InterPro" id="IPR019546">
    <property type="entry name" value="TAT_signal_bac_arc"/>
</dbReference>
<evidence type="ECO:0000256" key="2">
    <source>
        <dbReference type="RuleBase" id="RU004508"/>
    </source>
</evidence>
<evidence type="ECO:0000313" key="5">
    <source>
        <dbReference type="Proteomes" id="UP000660862"/>
    </source>
</evidence>
<dbReference type="Proteomes" id="UP000660862">
    <property type="component" value="Unassembled WGS sequence"/>
</dbReference>
<reference evidence="4" key="2">
    <citation type="submission" date="2020-09" db="EMBL/GenBank/DDBJ databases">
        <authorList>
            <person name="Sun Q."/>
            <person name="Zhou Y."/>
        </authorList>
    </citation>
    <scope>NUCLEOTIDE SEQUENCE</scope>
    <source>
        <strain evidence="4">CGMCC 1.12195</strain>
    </source>
</reference>
<dbReference type="InterPro" id="IPR015424">
    <property type="entry name" value="PyrdxlP-dep_Trfase"/>
</dbReference>
<dbReference type="RefSeq" id="WP_188505421.1">
    <property type="nucleotide sequence ID" value="NZ_BMER01000001.1"/>
</dbReference>
<dbReference type="NCBIfam" id="TIGR01409">
    <property type="entry name" value="TAT_signal_seq"/>
    <property type="match status" value="1"/>
</dbReference>
<keyword evidence="2" id="KW-0663">Pyridoxal phosphate</keyword>
<feature type="chain" id="PRO_5037931355" description="dTDP-4-amino-4,6-dideoxygalactose transaminase" evidence="3">
    <location>
        <begin position="32"/>
        <end position="448"/>
    </location>
</feature>
<comment type="similarity">
    <text evidence="1 2">Belongs to the DegT/DnrJ/EryC1 family.</text>
</comment>
<comment type="caution">
    <text evidence="4">The sequence shown here is derived from an EMBL/GenBank/DDBJ whole genome shotgun (WGS) entry which is preliminary data.</text>
</comment>
<dbReference type="PANTHER" id="PTHR30244">
    <property type="entry name" value="TRANSAMINASE"/>
    <property type="match status" value="1"/>
</dbReference>
<dbReference type="Pfam" id="PF01041">
    <property type="entry name" value="DegT_DnrJ_EryC1"/>
    <property type="match status" value="1"/>
</dbReference>
<name>A0A917HNM1_9SPHI</name>
<accession>A0A917HNM1</accession>
<reference evidence="4" key="1">
    <citation type="journal article" date="2014" name="Int. J. Syst. Evol. Microbiol.">
        <title>Complete genome sequence of Corynebacterium casei LMG S-19264T (=DSM 44701T), isolated from a smear-ripened cheese.</title>
        <authorList>
            <consortium name="US DOE Joint Genome Institute (JGI-PGF)"/>
            <person name="Walter F."/>
            <person name="Albersmeier A."/>
            <person name="Kalinowski J."/>
            <person name="Ruckert C."/>
        </authorList>
    </citation>
    <scope>NUCLEOTIDE SEQUENCE</scope>
    <source>
        <strain evidence="4">CGMCC 1.12195</strain>
    </source>
</reference>
<evidence type="ECO:0000256" key="1">
    <source>
        <dbReference type="ARBA" id="ARBA00037999"/>
    </source>
</evidence>
<dbReference type="GO" id="GO:0008483">
    <property type="term" value="F:transaminase activity"/>
    <property type="evidence" value="ECO:0007669"/>
    <property type="project" value="TreeGrafter"/>
</dbReference>
<keyword evidence="5" id="KW-1185">Reference proteome</keyword>
<dbReference type="Gene3D" id="3.90.1150.10">
    <property type="entry name" value="Aspartate Aminotransferase, domain 1"/>
    <property type="match status" value="1"/>
</dbReference>
<proteinExistence type="inferred from homology"/>
<organism evidence="4 5">
    <name type="scientific">Parapedobacter pyrenivorans</name>
    <dbReference type="NCBI Taxonomy" id="1305674"/>
    <lineage>
        <taxon>Bacteria</taxon>
        <taxon>Pseudomonadati</taxon>
        <taxon>Bacteroidota</taxon>
        <taxon>Sphingobacteriia</taxon>
        <taxon>Sphingobacteriales</taxon>
        <taxon>Sphingobacteriaceae</taxon>
        <taxon>Parapedobacter</taxon>
    </lineage>
</organism>
<dbReference type="CDD" id="cd00616">
    <property type="entry name" value="AHBA_syn"/>
    <property type="match status" value="1"/>
</dbReference>
<gene>
    <name evidence="4" type="ORF">GCM10007415_16710</name>
</gene>
<protein>
    <recommendedName>
        <fullName evidence="6">dTDP-4-amino-4,6-dideoxygalactose transaminase</fullName>
    </recommendedName>
</protein>
<dbReference type="EMBL" id="BMER01000001">
    <property type="protein sequence ID" value="GGG84238.1"/>
    <property type="molecule type" value="Genomic_DNA"/>
</dbReference>
<feature type="signal peptide" evidence="3">
    <location>
        <begin position="1"/>
        <end position="31"/>
    </location>
</feature>
<dbReference type="GO" id="GO:0000271">
    <property type="term" value="P:polysaccharide biosynthetic process"/>
    <property type="evidence" value="ECO:0007669"/>
    <property type="project" value="TreeGrafter"/>
</dbReference>
<keyword evidence="3" id="KW-0732">Signal</keyword>
<dbReference type="AlphaFoldDB" id="A0A917HNM1"/>
<evidence type="ECO:0000313" key="4">
    <source>
        <dbReference type="EMBL" id="GGG84238.1"/>
    </source>
</evidence>
<dbReference type="InterPro" id="IPR015421">
    <property type="entry name" value="PyrdxlP-dep_Trfase_major"/>
</dbReference>
<dbReference type="InterPro" id="IPR000653">
    <property type="entry name" value="DegT/StrS_aminotransferase"/>
</dbReference>
<dbReference type="PANTHER" id="PTHR30244:SF34">
    <property type="entry name" value="DTDP-4-AMINO-4,6-DIDEOXYGALACTOSE TRANSAMINASE"/>
    <property type="match status" value="1"/>
</dbReference>
<evidence type="ECO:0000256" key="3">
    <source>
        <dbReference type="SAM" id="SignalP"/>
    </source>
</evidence>
<dbReference type="Gene3D" id="3.40.640.10">
    <property type="entry name" value="Type I PLP-dependent aspartate aminotransferase-like (Major domain)"/>
    <property type="match status" value="1"/>
</dbReference>
<dbReference type="InterPro" id="IPR015422">
    <property type="entry name" value="PyrdxlP-dep_Trfase_small"/>
</dbReference>
<dbReference type="SUPFAM" id="SSF53383">
    <property type="entry name" value="PLP-dependent transferases"/>
    <property type="match status" value="1"/>
</dbReference>
<sequence>MKQKFNRRAFIGMTAAAGAGLTLVGPQFVWAQQSEKPAILGGSKAYTSGFSAWPIYDETEEKALISVLKSGNWGRLNGPVVGGFEQAYAKLNGSGHCLGVSSGTAALTTILGALGIGPGDEVVIPVYTFIATYNVVVLNYALPILVDTDIETFQIDAKKAEAAVTAQTKAIMPVHIGGTPADIDAFLALGQKKGIPIIEDACQAHLAEWNGKKVGNFGLAGAFSFQSSKNLNCAEGGAILTNDADFASTCYTFHNQGQGGTGISYGTGSGTRATNLRLTEFQGNLLLAQMTRLQQQAKTRSENAKYLTELLSDIPGIEPAKWYPGTTQSAYHLYMFRYLKEHFNGLSRDKFVEALTAEGIPCSQGYGQMNRDAYVTGLASNPHYLRIYGEKTMQEWLERNQCPQNDKLTGEQSLWFFQTMLLGTRENMEQIATAIRKIQQYAKQIAKA</sequence>